<organism evidence="2 3">
    <name type="scientific">Morchella conica CCBAS932</name>
    <dbReference type="NCBI Taxonomy" id="1392247"/>
    <lineage>
        <taxon>Eukaryota</taxon>
        <taxon>Fungi</taxon>
        <taxon>Dikarya</taxon>
        <taxon>Ascomycota</taxon>
        <taxon>Pezizomycotina</taxon>
        <taxon>Pezizomycetes</taxon>
        <taxon>Pezizales</taxon>
        <taxon>Morchellaceae</taxon>
        <taxon>Morchella</taxon>
    </lineage>
</organism>
<proteinExistence type="predicted"/>
<reference evidence="2 3" key="1">
    <citation type="journal article" date="2018" name="Nat. Ecol. Evol.">
        <title>Pezizomycetes genomes reveal the molecular basis of ectomycorrhizal truffle lifestyle.</title>
        <authorList>
            <person name="Murat C."/>
            <person name="Payen T."/>
            <person name="Noel B."/>
            <person name="Kuo A."/>
            <person name="Morin E."/>
            <person name="Chen J."/>
            <person name="Kohler A."/>
            <person name="Krizsan K."/>
            <person name="Balestrini R."/>
            <person name="Da Silva C."/>
            <person name="Montanini B."/>
            <person name="Hainaut M."/>
            <person name="Levati E."/>
            <person name="Barry K.W."/>
            <person name="Belfiori B."/>
            <person name="Cichocki N."/>
            <person name="Clum A."/>
            <person name="Dockter R.B."/>
            <person name="Fauchery L."/>
            <person name="Guy J."/>
            <person name="Iotti M."/>
            <person name="Le Tacon F."/>
            <person name="Lindquist E.A."/>
            <person name="Lipzen A."/>
            <person name="Malagnac F."/>
            <person name="Mello A."/>
            <person name="Molinier V."/>
            <person name="Miyauchi S."/>
            <person name="Poulain J."/>
            <person name="Riccioni C."/>
            <person name="Rubini A."/>
            <person name="Sitrit Y."/>
            <person name="Splivallo R."/>
            <person name="Traeger S."/>
            <person name="Wang M."/>
            <person name="Zifcakova L."/>
            <person name="Wipf D."/>
            <person name="Zambonelli A."/>
            <person name="Paolocci F."/>
            <person name="Nowrousian M."/>
            <person name="Ottonello S."/>
            <person name="Baldrian P."/>
            <person name="Spatafora J.W."/>
            <person name="Henrissat B."/>
            <person name="Nagy L.G."/>
            <person name="Aury J.M."/>
            <person name="Wincker P."/>
            <person name="Grigoriev I.V."/>
            <person name="Bonfante P."/>
            <person name="Martin F.M."/>
        </authorList>
    </citation>
    <scope>NUCLEOTIDE SEQUENCE [LARGE SCALE GENOMIC DNA]</scope>
    <source>
        <strain evidence="2 3">CCBAS932</strain>
    </source>
</reference>
<dbReference type="EMBL" id="ML119109">
    <property type="protein sequence ID" value="RPB16397.1"/>
    <property type="molecule type" value="Genomic_DNA"/>
</dbReference>
<name>A0A3N4L0R2_9PEZI</name>
<evidence type="ECO:0000256" key="1">
    <source>
        <dbReference type="SAM" id="MobiDB-lite"/>
    </source>
</evidence>
<dbReference type="Proteomes" id="UP000277580">
    <property type="component" value="Unassembled WGS sequence"/>
</dbReference>
<protein>
    <submittedName>
        <fullName evidence="2">Uncharacterized protein</fullName>
    </submittedName>
</protein>
<accession>A0A3N4L0R2</accession>
<evidence type="ECO:0000313" key="2">
    <source>
        <dbReference type="EMBL" id="RPB16397.1"/>
    </source>
</evidence>
<evidence type="ECO:0000313" key="3">
    <source>
        <dbReference type="Proteomes" id="UP000277580"/>
    </source>
</evidence>
<feature type="compositionally biased region" description="Polar residues" evidence="1">
    <location>
        <begin position="125"/>
        <end position="134"/>
    </location>
</feature>
<dbReference type="AlphaFoldDB" id="A0A3N4L0R2"/>
<gene>
    <name evidence="2" type="ORF">P167DRAFT_316861</name>
</gene>
<feature type="region of interest" description="Disordered" evidence="1">
    <location>
        <begin position="123"/>
        <end position="152"/>
    </location>
</feature>
<dbReference type="InParanoid" id="A0A3N4L0R2"/>
<sequence length="152" mass="17278">MWECNLYVVLVTETRKYCRSRSEYGVYEMSVLSLTRINIFSSCFPTLVSIRSALFTCFIEKFFGVLPTTPHACKLSPSRKQREKMFPSPMERNQLKTSFHTSSIGCGRKHGSKRIGRCAKKFVSGASSQPTRSEIPTPGVRYSGRGKTKKYL</sequence>
<keyword evidence="3" id="KW-1185">Reference proteome</keyword>